<dbReference type="AlphaFoldDB" id="A0A8H6RUG8"/>
<organism evidence="2 3">
    <name type="scientific">Pseudocercospora fuligena</name>
    <dbReference type="NCBI Taxonomy" id="685502"/>
    <lineage>
        <taxon>Eukaryota</taxon>
        <taxon>Fungi</taxon>
        <taxon>Dikarya</taxon>
        <taxon>Ascomycota</taxon>
        <taxon>Pezizomycotina</taxon>
        <taxon>Dothideomycetes</taxon>
        <taxon>Dothideomycetidae</taxon>
        <taxon>Mycosphaerellales</taxon>
        <taxon>Mycosphaerellaceae</taxon>
        <taxon>Pseudocercospora</taxon>
    </lineage>
</organism>
<feature type="compositionally biased region" description="Polar residues" evidence="1">
    <location>
        <begin position="227"/>
        <end position="268"/>
    </location>
</feature>
<dbReference type="Proteomes" id="UP000660729">
    <property type="component" value="Unassembled WGS sequence"/>
</dbReference>
<protein>
    <submittedName>
        <fullName evidence="2">Uncharacterized protein</fullName>
    </submittedName>
</protein>
<comment type="caution">
    <text evidence="2">The sequence shown here is derived from an EMBL/GenBank/DDBJ whole genome shotgun (WGS) entry which is preliminary data.</text>
</comment>
<gene>
    <name evidence="2" type="ORF">HII31_01548</name>
</gene>
<evidence type="ECO:0000313" key="3">
    <source>
        <dbReference type="Proteomes" id="UP000660729"/>
    </source>
</evidence>
<feature type="compositionally biased region" description="Low complexity" evidence="1">
    <location>
        <begin position="198"/>
        <end position="214"/>
    </location>
</feature>
<feature type="region of interest" description="Disordered" evidence="1">
    <location>
        <begin position="193"/>
        <end position="268"/>
    </location>
</feature>
<reference evidence="2" key="1">
    <citation type="submission" date="2020-04" db="EMBL/GenBank/DDBJ databases">
        <title>Draft genome resource of the tomato pathogen Pseudocercospora fuligena.</title>
        <authorList>
            <person name="Zaccaron A."/>
        </authorList>
    </citation>
    <scope>NUCLEOTIDE SEQUENCE</scope>
    <source>
        <strain evidence="2">PF001</strain>
    </source>
</reference>
<evidence type="ECO:0000313" key="2">
    <source>
        <dbReference type="EMBL" id="KAF7197123.1"/>
    </source>
</evidence>
<dbReference type="OrthoDB" id="3642826at2759"/>
<name>A0A8H6RUG8_9PEZI</name>
<proteinExistence type="predicted"/>
<dbReference type="EMBL" id="JABCIY010000019">
    <property type="protein sequence ID" value="KAF7197123.1"/>
    <property type="molecule type" value="Genomic_DNA"/>
</dbReference>
<evidence type="ECO:0000256" key="1">
    <source>
        <dbReference type="SAM" id="MobiDB-lite"/>
    </source>
</evidence>
<sequence length="650" mass="66187">MPTTTMTVAVGGPTFIYDYVTNSSRLSGVPNTLLPSNAQMYASSQVLPATTMAYDLQSMTFTSPTPWLWYSQIYIGISAQCNATTPGHPATEKAIMPTSTVVQSIPNEDGSDFAFSQYLEEHGMTREGDGSNLYHFTLPADLPSLLAGIPEVAATWPNIGSCTNLIGQGEPTVHIPVDQLTVMSDVTITMRNTITGVSQPTTTTGTDPSSAPAAPGSPPDQPAASATNTVPPVSPGESDSGSLPEQTQQANDTPDQPSNGESPANDNTAGLETLISAIGDAADSADGSDGSSPTTTNAIGDVIASVIGLVQSQATTEIAQLGISPTPDPIEGSIVEVYAPGSFELDDQTQSVPIINAVENTISIGADGTVVVINNALIPTAATTPVNVAGSTNIANADGTFVVGTQTLRPGSAIVSAGTTFSLKQDGSAVVVNGVTIPTSSATILDVQYALEVESTSASITIEGEVFTAGTGNRYVVGSQTLVSGSAIEISGTMYSLASDASDLFVNGRATPINIQGPAASISAAVGSITAASNTLAFTALGQDSLVIGSQTLGHGNEYGTVVIDGNTLSLLNPSQVLLVSGTMTSTLDLNPTTTVVVTKTRAAGSSAARVTETPTAENPLAISDGARPITSLHLCWVGFVSVMLLLPTL</sequence>
<keyword evidence="3" id="KW-1185">Reference proteome</keyword>
<accession>A0A8H6RUG8</accession>